<feature type="region of interest" description="Disordered" evidence="1">
    <location>
        <begin position="810"/>
        <end position="861"/>
    </location>
</feature>
<dbReference type="GO" id="GO:0010971">
    <property type="term" value="P:positive regulation of G2/M transition of mitotic cell cycle"/>
    <property type="evidence" value="ECO:0007669"/>
    <property type="project" value="TreeGrafter"/>
</dbReference>
<evidence type="ECO:0000313" key="3">
    <source>
        <dbReference type="EMBL" id="PHH54497.1"/>
    </source>
</evidence>
<dbReference type="InterPro" id="IPR040206">
    <property type="entry name" value="Zds1/2"/>
</dbReference>
<organism evidence="3 4">
    <name type="scientific">Ceratocystis fimbriata CBS 114723</name>
    <dbReference type="NCBI Taxonomy" id="1035309"/>
    <lineage>
        <taxon>Eukaryota</taxon>
        <taxon>Fungi</taxon>
        <taxon>Dikarya</taxon>
        <taxon>Ascomycota</taxon>
        <taxon>Pezizomycotina</taxon>
        <taxon>Sordariomycetes</taxon>
        <taxon>Hypocreomycetidae</taxon>
        <taxon>Microascales</taxon>
        <taxon>Ceratocystidaceae</taxon>
        <taxon>Ceratocystis</taxon>
    </lineage>
</organism>
<evidence type="ECO:0000313" key="4">
    <source>
        <dbReference type="Proteomes" id="UP000222788"/>
    </source>
</evidence>
<feature type="compositionally biased region" description="Polar residues" evidence="1">
    <location>
        <begin position="258"/>
        <end position="270"/>
    </location>
</feature>
<dbReference type="OrthoDB" id="5589766at2759"/>
<gene>
    <name evidence="3" type="primary">zds1</name>
    <name evidence="3" type="ORF">CFIMG_002450RA</name>
</gene>
<dbReference type="EMBL" id="APWK03000025">
    <property type="protein sequence ID" value="PHH54497.1"/>
    <property type="molecule type" value="Genomic_DNA"/>
</dbReference>
<feature type="region of interest" description="Disordered" evidence="1">
    <location>
        <begin position="1"/>
        <end position="124"/>
    </location>
</feature>
<evidence type="ECO:0000256" key="1">
    <source>
        <dbReference type="SAM" id="MobiDB-lite"/>
    </source>
</evidence>
<feature type="compositionally biased region" description="Low complexity" evidence="1">
    <location>
        <begin position="528"/>
        <end position="541"/>
    </location>
</feature>
<sequence>MQTSSHFYNDVGGNFNRRGPRGHGSQLSISDPSHHVTEAISTLYGSEDEDSPTPDGLRPLSFMPSALDELHRRSPLAIPDNDDSRKSVMESTSPSSKKPSRLSPGLTTSTSAGNIMSPTSPSISLKDVRNGNNFDNANDIAQELSNLQALRRMSMDVSNSSDPDMLPYNGMSLVAMPSIAPTGDDDEGDPSRLLWVPARVHPELAPGEFKTFIEDRVRSIKRRSSDSSTSFDTNPGSPSLGSPSLSSPGSLQRRKSMLSRQVDSSASSVHSLEDIESMPRERSYSGSIPLDELVNDAPNALRKLSMDAEPTDGDPDDKPVLAKGPGRKGLKRSTRTQYRKGGSVRGDRSGLSKRIAAARQYDESGHPIHSEDVPPVPTITRSSTEPILVPDNFSRPNRPLRRQPNLNEDSIGPNDTIQEEEDAPLPTDQEIQSSRSPSALDPSHPPVPQIVATPADDNQGVKSAESMSPKTSMEQPHHPQQQQLHHSQQQQQQQQHQQQQQQQHIPTSQSPVSPPTKEPKPSKWASLRNPQSRQPQQQAQPQRPPPRDDQHQHQNQQQQQQQQQQQSQIPHTPKQAHRSPGHPTGVGFVSTPNVEEQRKPEKLDKKSKKDKDDDTTSMSSTRSAGWKWFKSGSDEKEKKKKDEESKRHRSKQSASEKAHDNVRLDVLQTSIDGGHSRSNSRESAVLDRDNPENKPLEDKKHYRVKSDTKKDGIFSSIFGGSKKKGDRESGGNKKGHHLKVSEEIIFKPLRPDVDYPWTRFPLIEERAIYRMAHIKLAHPRRPLHSQVLLSNFMYNYLAIVQAMNPTMQVPLSPQQRRLEEERRRKEQEQQYLAEQQMREQQEQQQQHPHPDEQDINGYPYDYDQHAENEYLDDAAAEYLNDGYEYDHGDQRDQRQQKPQHNNEHQHQPQQQQQQQHHKQADSGGGGGNRYYNQKDYYHNQQQQDWQDQRGNGDYHQNGGKGQQGQMW</sequence>
<feature type="region of interest" description="Disordered" evidence="1">
    <location>
        <begin position="305"/>
        <end position="735"/>
    </location>
</feature>
<dbReference type="STRING" id="1035309.A0A2C5XA83"/>
<dbReference type="SMART" id="SM01327">
    <property type="entry name" value="Zds_C"/>
    <property type="match status" value="1"/>
</dbReference>
<feature type="compositionally biased region" description="Low complexity" evidence="1">
    <location>
        <begin position="478"/>
        <end position="504"/>
    </location>
</feature>
<feature type="compositionally biased region" description="Basic and acidic residues" evidence="1">
    <location>
        <begin position="595"/>
        <end position="614"/>
    </location>
</feature>
<evidence type="ECO:0000259" key="2">
    <source>
        <dbReference type="SMART" id="SM01327"/>
    </source>
</evidence>
<feature type="compositionally biased region" description="Low complexity" evidence="1">
    <location>
        <begin position="91"/>
        <end position="104"/>
    </location>
</feature>
<reference evidence="3 4" key="1">
    <citation type="journal article" date="2013" name="Fungal Biol.">
        <title>Analysis of microsatellite markers in the genome of the plant pathogen Ceratocystis fimbriata.</title>
        <authorList>
            <person name="Simpson M.C."/>
            <person name="Wilken P.M."/>
            <person name="Coetzee M.P."/>
            <person name="Wingfield M.J."/>
            <person name="Wingfield B.D."/>
        </authorList>
    </citation>
    <scope>NUCLEOTIDE SEQUENCE [LARGE SCALE GENOMIC DNA]</scope>
    <source>
        <strain evidence="3 4">CBS 114723</strain>
    </source>
</reference>
<feature type="compositionally biased region" description="Basic and acidic residues" evidence="1">
    <location>
        <begin position="271"/>
        <end position="283"/>
    </location>
</feature>
<feature type="compositionally biased region" description="Polar residues" evidence="1">
    <location>
        <begin position="105"/>
        <end position="123"/>
    </location>
</feature>
<feature type="compositionally biased region" description="Basic residues" evidence="1">
    <location>
        <begin position="325"/>
        <end position="338"/>
    </location>
</feature>
<dbReference type="AlphaFoldDB" id="A0A2C5XA83"/>
<dbReference type="Pfam" id="PF08632">
    <property type="entry name" value="Zds_C"/>
    <property type="match status" value="1"/>
</dbReference>
<feature type="compositionally biased region" description="Basic and acidic residues" evidence="1">
    <location>
        <begin position="884"/>
        <end position="906"/>
    </location>
</feature>
<dbReference type="InterPro" id="IPR013941">
    <property type="entry name" value="ZDS1_C"/>
</dbReference>
<feature type="compositionally biased region" description="Gly residues" evidence="1">
    <location>
        <begin position="958"/>
        <end position="967"/>
    </location>
</feature>
<feature type="compositionally biased region" description="Basic and acidic residues" evidence="1">
    <location>
        <begin position="360"/>
        <end position="372"/>
    </location>
</feature>
<feature type="region of interest" description="Disordered" evidence="1">
    <location>
        <begin position="220"/>
        <end position="291"/>
    </location>
</feature>
<feature type="compositionally biased region" description="Basic and acidic residues" evidence="1">
    <location>
        <begin position="684"/>
        <end position="712"/>
    </location>
</feature>
<feature type="compositionally biased region" description="Basic and acidic residues" evidence="1">
    <location>
        <begin position="654"/>
        <end position="663"/>
    </location>
</feature>
<dbReference type="GO" id="GO:0005737">
    <property type="term" value="C:cytoplasm"/>
    <property type="evidence" value="ECO:0007669"/>
    <property type="project" value="TreeGrafter"/>
</dbReference>
<feature type="compositionally biased region" description="Low complexity" evidence="1">
    <location>
        <begin position="226"/>
        <end position="251"/>
    </location>
</feature>
<feature type="region of interest" description="Disordered" evidence="1">
    <location>
        <begin position="884"/>
        <end position="967"/>
    </location>
</feature>
<dbReference type="PANTHER" id="PTHR28089">
    <property type="entry name" value="PROTEIN ZDS1-RELATED"/>
    <property type="match status" value="1"/>
</dbReference>
<accession>A0A2C5XA83</accession>
<name>A0A2C5XA83_9PEZI</name>
<protein>
    <submittedName>
        <fullName evidence="3">Protein zds1</fullName>
    </submittedName>
</protein>
<feature type="compositionally biased region" description="Basic and acidic residues" evidence="1">
    <location>
        <begin position="816"/>
        <end position="828"/>
    </location>
</feature>
<feature type="compositionally biased region" description="Low complexity" evidence="1">
    <location>
        <begin position="553"/>
        <end position="568"/>
    </location>
</feature>
<feature type="compositionally biased region" description="Basic and acidic residues" evidence="1">
    <location>
        <begin position="632"/>
        <end position="646"/>
    </location>
</feature>
<reference evidence="3 4" key="2">
    <citation type="journal article" date="2013" name="IMA Fungus">
        <title>IMA Genome-F 1: Ceratocystis fimbriata: Draft nuclear genome sequence for the plant pathogen, Ceratocystis fimbriata.</title>
        <authorList>
            <person name="Wilken P.M."/>
            <person name="Steenkamp E.T."/>
            <person name="Wingfield M.J."/>
            <person name="de Beer Z.W."/>
            <person name="Wingfield B.D."/>
        </authorList>
    </citation>
    <scope>NUCLEOTIDE SEQUENCE [LARGE SCALE GENOMIC DNA]</scope>
    <source>
        <strain evidence="3 4">CBS 114723</strain>
    </source>
</reference>
<feature type="compositionally biased region" description="Polar residues" evidence="1">
    <location>
        <begin position="465"/>
        <end position="474"/>
    </location>
</feature>
<keyword evidence="4" id="KW-1185">Reference proteome</keyword>
<dbReference type="PANTHER" id="PTHR28089:SF1">
    <property type="entry name" value="PROTEIN ZDS1-RELATED"/>
    <property type="match status" value="1"/>
</dbReference>
<dbReference type="GO" id="GO:0030010">
    <property type="term" value="P:establishment of cell polarity"/>
    <property type="evidence" value="ECO:0007669"/>
    <property type="project" value="TreeGrafter"/>
</dbReference>
<dbReference type="Proteomes" id="UP000222788">
    <property type="component" value="Unassembled WGS sequence"/>
</dbReference>
<comment type="caution">
    <text evidence="3">The sequence shown here is derived from an EMBL/GenBank/DDBJ whole genome shotgun (WGS) entry which is preliminary data.</text>
</comment>
<proteinExistence type="predicted"/>
<feature type="domain" description="Protein Zds1 C-terminal" evidence="2">
    <location>
        <begin position="749"/>
        <end position="801"/>
    </location>
</feature>